<evidence type="ECO:0000313" key="1">
    <source>
        <dbReference type="EMBL" id="CCF19180.1"/>
    </source>
</evidence>
<evidence type="ECO:0000313" key="2">
    <source>
        <dbReference type="Proteomes" id="UP000010792"/>
    </source>
</evidence>
<keyword evidence="2" id="KW-1185">Reference proteome</keyword>
<gene>
    <name evidence="1" type="ORF">NT26_1456</name>
</gene>
<name>L0NDQ6_9HYPH</name>
<dbReference type="STRING" id="1125847.NT26_1456"/>
<reference evidence="1 2" key="1">
    <citation type="journal article" date="2013" name="Genome Biol. Evol.">
        <title>Life in an arsenic-containing gold mine: genome and physiology of the autotrophic arsenite-oxidizing bacterium rhizobium sp. NT-26.</title>
        <authorList>
            <person name="Andres J."/>
            <person name="Arsene-Ploetze F."/>
            <person name="Barbe V."/>
            <person name="Brochier-Armanet C."/>
            <person name="Cleiss-Arnold J."/>
            <person name="Coppee J.Y."/>
            <person name="Dillies M.A."/>
            <person name="Geist"/>
            <person name="L"/>
            <person name="Joublin A."/>
            <person name="Koechler S."/>
            <person name="Lassalle F."/>
            <person name="Marchal M."/>
            <person name="Medigue C."/>
            <person name="Muller D."/>
            <person name="Nesme X."/>
            <person name="Plewniak F."/>
            <person name="Proux C."/>
            <person name="Ramirez-Bahena M.H."/>
            <person name="Schenowitz C."/>
            <person name="Sismeiro O."/>
            <person name="Vallenet D."/>
            <person name="Santini J.M."/>
            <person name="Bertin P.N."/>
        </authorList>
    </citation>
    <scope>NUCLEOTIDE SEQUENCE [LARGE SCALE GENOMIC DNA]</scope>
    <source>
        <strain evidence="1 2">NT-26</strain>
    </source>
</reference>
<dbReference type="EMBL" id="FO082820">
    <property type="protein sequence ID" value="CCF19180.1"/>
    <property type="molecule type" value="Genomic_DNA"/>
</dbReference>
<proteinExistence type="predicted"/>
<sequence>MPHAGGWGVAHPDRDAQLQLRIPVHQHAPVRHNLRGGRRRMKDRFLTAADGSTIYVTMDGDTVDAVAYARFGVHAKHTEEIYELNPHLVLLDVVLPAGVTIKLPAATVQAPQPRPTRQLWE</sequence>
<dbReference type="Pfam" id="PF05489">
    <property type="entry name" value="Phage_tail_X"/>
    <property type="match status" value="1"/>
</dbReference>
<dbReference type="InterPro" id="IPR008861">
    <property type="entry name" value="GpX-like"/>
</dbReference>
<organism evidence="1 2">
    <name type="scientific">Pseudorhizobium banfieldiae</name>
    <dbReference type="NCBI Taxonomy" id="1125847"/>
    <lineage>
        <taxon>Bacteria</taxon>
        <taxon>Pseudomonadati</taxon>
        <taxon>Pseudomonadota</taxon>
        <taxon>Alphaproteobacteria</taxon>
        <taxon>Hyphomicrobiales</taxon>
        <taxon>Rhizobiaceae</taxon>
        <taxon>Rhizobium/Agrobacterium group</taxon>
        <taxon>Pseudorhizobium</taxon>
    </lineage>
</organism>
<protein>
    <submittedName>
        <fullName evidence="1">Phage tail protein X (Modular protein)</fullName>
    </submittedName>
</protein>
<dbReference type="Proteomes" id="UP000010792">
    <property type="component" value="Chromosome"/>
</dbReference>
<accession>L0NDQ6</accession>
<dbReference type="KEGG" id="rht:NT26_1456"/>
<dbReference type="AlphaFoldDB" id="L0NDQ6"/>